<feature type="non-terminal residue" evidence="1">
    <location>
        <position position="139"/>
    </location>
</feature>
<accession>W2LSA2</accession>
<reference evidence="1" key="1">
    <citation type="submission" date="2013-11" db="EMBL/GenBank/DDBJ databases">
        <title>The Genome Sequence of Phytophthora parasitica CHvinca01.</title>
        <authorList>
            <consortium name="The Broad Institute Genomics Platform"/>
            <person name="Russ C."/>
            <person name="Tyler B."/>
            <person name="Panabieres F."/>
            <person name="Shan W."/>
            <person name="Tripathy S."/>
            <person name="Grunwald N."/>
            <person name="Machado M."/>
            <person name="Johnson C.S."/>
            <person name="Arredondo F."/>
            <person name="Hong C."/>
            <person name="Coffey M."/>
            <person name="Young S.K."/>
            <person name="Zeng Q."/>
            <person name="Gargeya S."/>
            <person name="Fitzgerald M."/>
            <person name="Abouelleil A."/>
            <person name="Alvarado L."/>
            <person name="Chapman S.B."/>
            <person name="Gainer-Dewar J."/>
            <person name="Goldberg J."/>
            <person name="Griggs A."/>
            <person name="Gujja S."/>
            <person name="Hansen M."/>
            <person name="Howarth C."/>
            <person name="Imamovic A."/>
            <person name="Ireland A."/>
            <person name="Larimer J."/>
            <person name="McCowan C."/>
            <person name="Murphy C."/>
            <person name="Pearson M."/>
            <person name="Poon T.W."/>
            <person name="Priest M."/>
            <person name="Roberts A."/>
            <person name="Saif S."/>
            <person name="Shea T."/>
            <person name="Sykes S."/>
            <person name="Wortman J."/>
            <person name="Nusbaum C."/>
            <person name="Birren B."/>
        </authorList>
    </citation>
    <scope>NUCLEOTIDE SEQUENCE [LARGE SCALE GENOMIC DNA]</scope>
    <source>
        <strain evidence="1">CHvinca01</strain>
    </source>
</reference>
<organism evidence="1">
    <name type="scientific">Phytophthora nicotianae</name>
    <name type="common">Potato buckeye rot agent</name>
    <name type="synonym">Phytophthora parasitica</name>
    <dbReference type="NCBI Taxonomy" id="4792"/>
    <lineage>
        <taxon>Eukaryota</taxon>
        <taxon>Sar</taxon>
        <taxon>Stramenopiles</taxon>
        <taxon>Oomycota</taxon>
        <taxon>Peronosporomycetes</taxon>
        <taxon>Peronosporales</taxon>
        <taxon>Peronosporaceae</taxon>
        <taxon>Phytophthora</taxon>
    </lineage>
</organism>
<feature type="non-terminal residue" evidence="1">
    <location>
        <position position="1"/>
    </location>
</feature>
<protein>
    <submittedName>
        <fullName evidence="1">Uncharacterized protein</fullName>
    </submittedName>
</protein>
<proteinExistence type="predicted"/>
<dbReference type="EMBL" id="KI678070">
    <property type="protein sequence ID" value="ETM00369.1"/>
    <property type="molecule type" value="Genomic_DNA"/>
</dbReference>
<dbReference type="OrthoDB" id="121607at2759"/>
<gene>
    <name evidence="1" type="ORF">L917_02899</name>
</gene>
<name>W2LSA2_PHYNI</name>
<sequence length="139" mass="16011">GWEIGEVVTDNAGQCGRARRILALHHPRISFWLVRVQNIVSTSYGEQLGFINLCETRWNSMQGCFASSLRVRTSLLQFVILYGNADDFPQPLHVFGGSDFWRKLSAAEEVIRPFLTFPTSYNEMKTYSRTSWYHIAIYV</sequence>
<dbReference type="Proteomes" id="UP000054423">
    <property type="component" value="Unassembled WGS sequence"/>
</dbReference>
<dbReference type="AlphaFoldDB" id="W2LSA2"/>
<evidence type="ECO:0000313" key="1">
    <source>
        <dbReference type="EMBL" id="ETM00369.1"/>
    </source>
</evidence>